<evidence type="ECO:0000256" key="1">
    <source>
        <dbReference type="ARBA" id="ARBA00001946"/>
    </source>
</evidence>
<evidence type="ECO:0000256" key="4">
    <source>
        <dbReference type="ARBA" id="ARBA00022842"/>
    </source>
</evidence>
<sequence>MDLVNILFMGDMVSDGQNGKDACKTSRVMLNALRDPDWHDGSALAQMTKDFRKRLLQFDVNAVAVEAELRERDEVLDPESYIVLRRENSAVRLCFGMFGFTLGLDLPDEIFEHPVLMRLHLAAVDMICWANDLYSYNMEQAMGHTGNNIMAVLIKAHQYDIQAAADHVGTHFKQLVESFEADKARLPSWGPELDAVVSKYVMAMETWVREEVKRTLVVELYPKHEEHGD</sequence>
<evidence type="ECO:0000256" key="6">
    <source>
        <dbReference type="RuleBase" id="RU366034"/>
    </source>
</evidence>
<comment type="similarity">
    <text evidence="2 6">Belongs to the terpene synthase family.</text>
</comment>
<proteinExistence type="inferred from homology"/>
<gene>
    <name evidence="7" type="ORF">FOMPIDRAFT_1048039</name>
</gene>
<dbReference type="OrthoDB" id="2861623at2759"/>
<reference evidence="7 8" key="1">
    <citation type="journal article" date="2012" name="Science">
        <title>The Paleozoic origin of enzymatic lignin decomposition reconstructed from 31 fungal genomes.</title>
        <authorList>
            <person name="Floudas D."/>
            <person name="Binder M."/>
            <person name="Riley R."/>
            <person name="Barry K."/>
            <person name="Blanchette R.A."/>
            <person name="Henrissat B."/>
            <person name="Martinez A.T."/>
            <person name="Otillar R."/>
            <person name="Spatafora J.W."/>
            <person name="Yadav J.S."/>
            <person name="Aerts A."/>
            <person name="Benoit I."/>
            <person name="Boyd A."/>
            <person name="Carlson A."/>
            <person name="Copeland A."/>
            <person name="Coutinho P.M."/>
            <person name="de Vries R.P."/>
            <person name="Ferreira P."/>
            <person name="Findley K."/>
            <person name="Foster B."/>
            <person name="Gaskell J."/>
            <person name="Glotzer D."/>
            <person name="Gorecki P."/>
            <person name="Heitman J."/>
            <person name="Hesse C."/>
            <person name="Hori C."/>
            <person name="Igarashi K."/>
            <person name="Jurgens J.A."/>
            <person name="Kallen N."/>
            <person name="Kersten P."/>
            <person name="Kohler A."/>
            <person name="Kuees U."/>
            <person name="Kumar T.K.A."/>
            <person name="Kuo A."/>
            <person name="LaButti K."/>
            <person name="Larrondo L.F."/>
            <person name="Lindquist E."/>
            <person name="Ling A."/>
            <person name="Lombard V."/>
            <person name="Lucas S."/>
            <person name="Lundell T."/>
            <person name="Martin R."/>
            <person name="McLaughlin D.J."/>
            <person name="Morgenstern I."/>
            <person name="Morin E."/>
            <person name="Murat C."/>
            <person name="Nagy L.G."/>
            <person name="Nolan M."/>
            <person name="Ohm R.A."/>
            <person name="Patyshakuliyeva A."/>
            <person name="Rokas A."/>
            <person name="Ruiz-Duenas F.J."/>
            <person name="Sabat G."/>
            <person name="Salamov A."/>
            <person name="Samejima M."/>
            <person name="Schmutz J."/>
            <person name="Slot J.C."/>
            <person name="St John F."/>
            <person name="Stenlid J."/>
            <person name="Sun H."/>
            <person name="Sun S."/>
            <person name="Syed K."/>
            <person name="Tsang A."/>
            <person name="Wiebenga A."/>
            <person name="Young D."/>
            <person name="Pisabarro A."/>
            <person name="Eastwood D.C."/>
            <person name="Martin F."/>
            <person name="Cullen D."/>
            <person name="Grigoriev I.V."/>
            <person name="Hibbett D.S."/>
        </authorList>
    </citation>
    <scope>NUCLEOTIDE SEQUENCE</scope>
    <source>
        <strain evidence="8">FP-58527</strain>
    </source>
</reference>
<evidence type="ECO:0000313" key="8">
    <source>
        <dbReference type="Proteomes" id="UP000015241"/>
    </source>
</evidence>
<dbReference type="EC" id="4.2.3.-" evidence="6"/>
<keyword evidence="5 6" id="KW-0456">Lyase</keyword>
<organism evidence="7 8">
    <name type="scientific">Fomitopsis schrenkii</name>
    <name type="common">Brown rot fungus</name>
    <dbReference type="NCBI Taxonomy" id="2126942"/>
    <lineage>
        <taxon>Eukaryota</taxon>
        <taxon>Fungi</taxon>
        <taxon>Dikarya</taxon>
        <taxon>Basidiomycota</taxon>
        <taxon>Agaricomycotina</taxon>
        <taxon>Agaricomycetes</taxon>
        <taxon>Polyporales</taxon>
        <taxon>Fomitopsis</taxon>
    </lineage>
</organism>
<evidence type="ECO:0000313" key="7">
    <source>
        <dbReference type="EMBL" id="EPT02354.1"/>
    </source>
</evidence>
<dbReference type="InParanoid" id="S8EGL9"/>
<evidence type="ECO:0000256" key="5">
    <source>
        <dbReference type="ARBA" id="ARBA00023239"/>
    </source>
</evidence>
<evidence type="ECO:0000256" key="3">
    <source>
        <dbReference type="ARBA" id="ARBA00022723"/>
    </source>
</evidence>
<protein>
    <recommendedName>
        <fullName evidence="6">Terpene synthase</fullName>
        <ecNumber evidence="6">4.2.3.-</ecNumber>
    </recommendedName>
</protein>
<dbReference type="Gene3D" id="1.10.600.10">
    <property type="entry name" value="Farnesyl Diphosphate Synthase"/>
    <property type="match status" value="1"/>
</dbReference>
<accession>S8EGL9</accession>
<dbReference type="GO" id="GO:0008299">
    <property type="term" value="P:isoprenoid biosynthetic process"/>
    <property type="evidence" value="ECO:0007669"/>
    <property type="project" value="UniProtKB-ARBA"/>
</dbReference>
<name>S8EGL9_FOMSC</name>
<dbReference type="SUPFAM" id="SSF48576">
    <property type="entry name" value="Terpenoid synthases"/>
    <property type="match status" value="1"/>
</dbReference>
<keyword evidence="8" id="KW-1185">Reference proteome</keyword>
<dbReference type="PANTHER" id="PTHR35201:SF4">
    <property type="entry name" value="BETA-PINACENE SYNTHASE-RELATED"/>
    <property type="match status" value="1"/>
</dbReference>
<dbReference type="PANTHER" id="PTHR35201">
    <property type="entry name" value="TERPENE SYNTHASE"/>
    <property type="match status" value="1"/>
</dbReference>
<dbReference type="EMBL" id="KE504136">
    <property type="protein sequence ID" value="EPT02354.1"/>
    <property type="molecule type" value="Genomic_DNA"/>
</dbReference>
<dbReference type="AlphaFoldDB" id="S8EGL9"/>
<keyword evidence="4 6" id="KW-0460">Magnesium</keyword>
<evidence type="ECO:0000256" key="2">
    <source>
        <dbReference type="ARBA" id="ARBA00006333"/>
    </source>
</evidence>
<dbReference type="HOGENOM" id="CLU_042538_2_1_1"/>
<keyword evidence="3 6" id="KW-0479">Metal-binding</keyword>
<dbReference type="InterPro" id="IPR034686">
    <property type="entry name" value="Terpene_cyclase-like_2"/>
</dbReference>
<comment type="cofactor">
    <cofactor evidence="1 6">
        <name>Mg(2+)</name>
        <dbReference type="ChEBI" id="CHEBI:18420"/>
    </cofactor>
</comment>
<dbReference type="GO" id="GO:0010333">
    <property type="term" value="F:terpene synthase activity"/>
    <property type="evidence" value="ECO:0007669"/>
    <property type="project" value="InterPro"/>
</dbReference>
<dbReference type="GO" id="GO:0046872">
    <property type="term" value="F:metal ion binding"/>
    <property type="evidence" value="ECO:0007669"/>
    <property type="project" value="UniProtKB-KW"/>
</dbReference>
<dbReference type="Pfam" id="PF19086">
    <property type="entry name" value="Terpene_syn_C_2"/>
    <property type="match status" value="1"/>
</dbReference>
<dbReference type="eggNOG" id="ENOG502SJ7W">
    <property type="taxonomic scope" value="Eukaryota"/>
</dbReference>
<dbReference type="InterPro" id="IPR008949">
    <property type="entry name" value="Isoprenoid_synthase_dom_sf"/>
</dbReference>
<dbReference type="Proteomes" id="UP000015241">
    <property type="component" value="Unassembled WGS sequence"/>
</dbReference>